<sequence>MLYDPINLQKDVWIVIPAYNEGGMIADVVTEVGTMFPNIVVIDDASADETSATARSAGATVLRHPFNLGQGAALQTGIEFALSRGASHVVTFDADGQHHIEDVPVMLEQLAQSGADLALGSRFLGNTVGMSQSRGLLLKAATLFTQITTGLKLTDCHNGLRVFTAKAASQLNLRQNRMAHASEILAGIRKNRFDFVEVPVTITYSDYSREKGQTFTDAFVIFRDLIAARLLS</sequence>
<protein>
    <submittedName>
        <fullName evidence="2">Glycosyltransferase family 2 protein</fullName>
    </submittedName>
</protein>
<comment type="caution">
    <text evidence="2">The sequence shown here is derived from an EMBL/GenBank/DDBJ whole genome shotgun (WGS) entry which is preliminary data.</text>
</comment>
<dbReference type="InterPro" id="IPR050256">
    <property type="entry name" value="Glycosyltransferase_2"/>
</dbReference>
<proteinExistence type="predicted"/>
<dbReference type="InterPro" id="IPR001173">
    <property type="entry name" value="Glyco_trans_2-like"/>
</dbReference>
<dbReference type="RefSeq" id="WP_229953961.1">
    <property type="nucleotide sequence ID" value="NZ_BAAAEM010000002.1"/>
</dbReference>
<dbReference type="Gene3D" id="3.90.550.10">
    <property type="entry name" value="Spore Coat Polysaccharide Biosynthesis Protein SpsA, Chain A"/>
    <property type="match status" value="1"/>
</dbReference>
<dbReference type="PANTHER" id="PTHR48090">
    <property type="entry name" value="UNDECAPRENYL-PHOSPHATE 4-DEOXY-4-FORMAMIDO-L-ARABINOSE TRANSFERASE-RELATED"/>
    <property type="match status" value="1"/>
</dbReference>
<dbReference type="SUPFAM" id="SSF53448">
    <property type="entry name" value="Nucleotide-diphospho-sugar transferases"/>
    <property type="match status" value="1"/>
</dbReference>
<organism evidence="2 3">
    <name type="scientific">Parasphingorhabdus litoris</name>
    <dbReference type="NCBI Taxonomy" id="394733"/>
    <lineage>
        <taxon>Bacteria</taxon>
        <taxon>Pseudomonadati</taxon>
        <taxon>Pseudomonadota</taxon>
        <taxon>Alphaproteobacteria</taxon>
        <taxon>Sphingomonadales</taxon>
        <taxon>Sphingomonadaceae</taxon>
        <taxon>Parasphingorhabdus</taxon>
    </lineage>
</organism>
<keyword evidence="3" id="KW-1185">Reference proteome</keyword>
<gene>
    <name evidence="2" type="ORF">GCM10009096_04970</name>
</gene>
<dbReference type="Pfam" id="PF00535">
    <property type="entry name" value="Glycos_transf_2"/>
    <property type="match status" value="1"/>
</dbReference>
<feature type="domain" description="Glycosyltransferase 2-like" evidence="1">
    <location>
        <begin position="14"/>
        <end position="168"/>
    </location>
</feature>
<reference evidence="2 3" key="1">
    <citation type="journal article" date="2019" name="Int. J. Syst. Evol. Microbiol.">
        <title>The Global Catalogue of Microorganisms (GCM) 10K type strain sequencing project: providing services to taxonomists for standard genome sequencing and annotation.</title>
        <authorList>
            <consortium name="The Broad Institute Genomics Platform"/>
            <consortium name="The Broad Institute Genome Sequencing Center for Infectious Disease"/>
            <person name="Wu L."/>
            <person name="Ma J."/>
        </authorList>
    </citation>
    <scope>NUCLEOTIDE SEQUENCE [LARGE SCALE GENOMIC DNA]</scope>
    <source>
        <strain evidence="2 3">JCM 14162</strain>
    </source>
</reference>
<dbReference type="InterPro" id="IPR029044">
    <property type="entry name" value="Nucleotide-diphossugar_trans"/>
</dbReference>
<evidence type="ECO:0000259" key="1">
    <source>
        <dbReference type="Pfam" id="PF00535"/>
    </source>
</evidence>
<accession>A0ABN1A4A1</accession>
<dbReference type="PANTHER" id="PTHR48090:SF7">
    <property type="entry name" value="RFBJ PROTEIN"/>
    <property type="match status" value="1"/>
</dbReference>
<evidence type="ECO:0000313" key="2">
    <source>
        <dbReference type="EMBL" id="GAA0467231.1"/>
    </source>
</evidence>
<dbReference type="EMBL" id="BAAAEM010000002">
    <property type="protein sequence ID" value="GAA0467231.1"/>
    <property type="molecule type" value="Genomic_DNA"/>
</dbReference>
<evidence type="ECO:0000313" key="3">
    <source>
        <dbReference type="Proteomes" id="UP001500713"/>
    </source>
</evidence>
<dbReference type="CDD" id="cd04179">
    <property type="entry name" value="DPM_DPG-synthase_like"/>
    <property type="match status" value="1"/>
</dbReference>
<dbReference type="Proteomes" id="UP001500713">
    <property type="component" value="Unassembled WGS sequence"/>
</dbReference>
<name>A0ABN1A4A1_9SPHN</name>